<dbReference type="InterPro" id="IPR025110">
    <property type="entry name" value="AMP-bd_C"/>
</dbReference>
<comment type="caution">
    <text evidence="3">The sequence shown here is derived from an EMBL/GenBank/DDBJ whole genome shotgun (WGS) entry which is preliminary data.</text>
</comment>
<accession>A0A8T9B7Z2</accession>
<feature type="domain" description="AMP-binding enzyme C-terminal" evidence="2">
    <location>
        <begin position="434"/>
        <end position="510"/>
    </location>
</feature>
<proteinExistence type="predicted"/>
<evidence type="ECO:0000259" key="1">
    <source>
        <dbReference type="Pfam" id="PF00501"/>
    </source>
</evidence>
<dbReference type="InterPro" id="IPR045851">
    <property type="entry name" value="AMP-bd_C_sf"/>
</dbReference>
<dbReference type="PANTHER" id="PTHR24096">
    <property type="entry name" value="LONG-CHAIN-FATTY-ACID--COA LIGASE"/>
    <property type="match status" value="1"/>
</dbReference>
<dbReference type="Pfam" id="PF00501">
    <property type="entry name" value="AMP-binding"/>
    <property type="match status" value="1"/>
</dbReference>
<dbReference type="GO" id="GO:0016405">
    <property type="term" value="F:CoA-ligase activity"/>
    <property type="evidence" value="ECO:0007669"/>
    <property type="project" value="TreeGrafter"/>
</dbReference>
<dbReference type="Gene3D" id="3.30.300.30">
    <property type="match status" value="1"/>
</dbReference>
<organism evidence="3 4">
    <name type="scientific">Lachnellula arida</name>
    <dbReference type="NCBI Taxonomy" id="1316785"/>
    <lineage>
        <taxon>Eukaryota</taxon>
        <taxon>Fungi</taxon>
        <taxon>Dikarya</taxon>
        <taxon>Ascomycota</taxon>
        <taxon>Pezizomycotina</taxon>
        <taxon>Leotiomycetes</taxon>
        <taxon>Helotiales</taxon>
        <taxon>Lachnaceae</taxon>
        <taxon>Lachnellula</taxon>
    </lineage>
</organism>
<dbReference type="PANTHER" id="PTHR24096:SF265">
    <property type="entry name" value="ENZYME, PUTATIVE (AFU_ORTHOLOGUE AFUA_5G14270)-RELATED"/>
    <property type="match status" value="1"/>
</dbReference>
<evidence type="ECO:0000259" key="2">
    <source>
        <dbReference type="Pfam" id="PF13193"/>
    </source>
</evidence>
<dbReference type="Proteomes" id="UP000469559">
    <property type="component" value="Unassembled WGS sequence"/>
</dbReference>
<dbReference type="OrthoDB" id="2150604at2759"/>
<evidence type="ECO:0000313" key="4">
    <source>
        <dbReference type="Proteomes" id="UP000469559"/>
    </source>
</evidence>
<gene>
    <name evidence="3" type="primary">azaF_2</name>
    <name evidence="3" type="ORF">LARI1_G004704</name>
</gene>
<keyword evidence="3" id="KW-0436">Ligase</keyword>
<feature type="non-terminal residue" evidence="3">
    <location>
        <position position="1"/>
    </location>
</feature>
<dbReference type="InterPro" id="IPR042099">
    <property type="entry name" value="ANL_N_sf"/>
</dbReference>
<dbReference type="EMBL" id="QGMF01000449">
    <property type="protein sequence ID" value="TVY15797.1"/>
    <property type="molecule type" value="Genomic_DNA"/>
</dbReference>
<reference evidence="3 4" key="1">
    <citation type="submission" date="2018-05" db="EMBL/GenBank/DDBJ databases">
        <title>Whole genome sequencing for identification of molecular markers to develop diagnostic detection tools for the regulated plant pathogen Lachnellula willkommii.</title>
        <authorList>
            <person name="Giroux E."/>
            <person name="Bilodeau G."/>
        </authorList>
    </citation>
    <scope>NUCLEOTIDE SEQUENCE [LARGE SCALE GENOMIC DNA]</scope>
    <source>
        <strain evidence="3 4">CBS 203.66</strain>
    </source>
</reference>
<dbReference type="GO" id="GO:0019748">
    <property type="term" value="P:secondary metabolic process"/>
    <property type="evidence" value="ECO:0007669"/>
    <property type="project" value="TreeGrafter"/>
</dbReference>
<dbReference type="Gene3D" id="3.40.50.12780">
    <property type="entry name" value="N-terminal domain of ligase-like"/>
    <property type="match status" value="1"/>
</dbReference>
<dbReference type="InterPro" id="IPR000873">
    <property type="entry name" value="AMP-dep_synth/lig_dom"/>
</dbReference>
<dbReference type="Pfam" id="PF13193">
    <property type="entry name" value="AMP-binding_C"/>
    <property type="match status" value="1"/>
</dbReference>
<protein>
    <submittedName>
        <fullName evidence="3">Acyl-CoA ligase azaF</fullName>
    </submittedName>
</protein>
<feature type="domain" description="AMP-dependent synthetase/ligase" evidence="1">
    <location>
        <begin position="23"/>
        <end position="383"/>
    </location>
</feature>
<name>A0A8T9B7Z2_9HELO</name>
<evidence type="ECO:0000313" key="3">
    <source>
        <dbReference type="EMBL" id="TVY15797.1"/>
    </source>
</evidence>
<dbReference type="SUPFAM" id="SSF56801">
    <property type="entry name" value="Acetyl-CoA synthetase-like"/>
    <property type="match status" value="1"/>
</dbReference>
<dbReference type="AlphaFoldDB" id="A0A8T9B7Z2"/>
<keyword evidence="4" id="KW-1185">Reference proteome</keyword>
<sequence length="1042" mass="114723">PFEIPAPKMDIVSWTFSNLDPNSEEPAYIDANDPTRYLSSNGVQTLVRKLVAGLTAQGLEKGDSVCVLSFNDINYTALYLGIMGAGGCFAGANPGYTVRELSHHVKVTGTKFFLIDAKVLDVATAAAKECGIPLSNIFILNFHGEATPHGYQSWNSLLDKGEENWVRIEDPDTTAAYFSTSGTTGFPKAAIISHGYLVSQGESMEQICATENPEEKDPWLFSIPAFHAFCIPFQHVLALRQRNKPTYILPRFNDSVFVDLLQKYEIRSAAVIPPILISIVKYPEPVFKSLRTIFFGGSNLALGVVEEMYTKLHPSAIVNQVFGMTELGICIVWNRKERDLTNSIGQPLPGYKLRVVDDEGDVLSDPGATGQLEIYGEHIMKGYRDNPAATDEMFTPDRWLRTGDIGYTKDENWYIVDRAKDLFKVRGWQVSPAEIEAALIEHPDVLDAGVIGVPAVDGCGDTPMAFIEVKKGSLLDEEGIKKFLVPYLARYKNVGEVKFMDKIPRNPTGKILRKELRAMRQADNAANSKHDPIVMQKSEAEDTQVAGQTTGRLPVIEKHDTANLGILGRLYSALNVLGFYRATAFIAVGSYSTAGIPDPDSWFTDRFDHALYQTVQHHPPLCYGIIDQTPEKEAHFLRLPALYRDDVTEFCGQSPEDKNEDEDSILAGLLEKFHIRRLFEGHRIPAWRIVVFKHGGEWGSKSSESPPRQKISFALLSNHGLADGLSLANFFNTLFRFFNNAQSEPALWPFTVPEDFKAATPLEEACDFAAPGGNESGLNIDLNAKIWSGADTFLNSIEDYGTGVRLVSIPQAALSRALQLCKKYKISLTGLLNSLLLIYLSKAAPAPADHGFRSIIPYSMRHVTGAAHDEILNHVSGLVCEYPESLVSEMRTSMENSTGELGLIVKMALECRQKLAAELAGCPKNNLMVAMIGVDDWYSSSRSQLGQKRALTFGISNLGVVGGVEEVAEGATLRLEKMVISQCGSVTGPVFGFNSASIPGGPLAITLTWQKGVVEEGFFNEMAKYLSRRLMSSLKELSELSI</sequence>